<organism evidence="2 3">
    <name type="scientific">Aulographum hederae CBS 113979</name>
    <dbReference type="NCBI Taxonomy" id="1176131"/>
    <lineage>
        <taxon>Eukaryota</taxon>
        <taxon>Fungi</taxon>
        <taxon>Dikarya</taxon>
        <taxon>Ascomycota</taxon>
        <taxon>Pezizomycotina</taxon>
        <taxon>Dothideomycetes</taxon>
        <taxon>Pleosporomycetidae</taxon>
        <taxon>Aulographales</taxon>
        <taxon>Aulographaceae</taxon>
    </lineage>
</organism>
<feature type="region of interest" description="Disordered" evidence="1">
    <location>
        <begin position="1"/>
        <end position="198"/>
    </location>
</feature>
<feature type="compositionally biased region" description="Basic and acidic residues" evidence="1">
    <location>
        <begin position="66"/>
        <end position="111"/>
    </location>
</feature>
<reference evidence="2" key="1">
    <citation type="journal article" date="2020" name="Stud. Mycol.">
        <title>101 Dothideomycetes genomes: a test case for predicting lifestyles and emergence of pathogens.</title>
        <authorList>
            <person name="Haridas S."/>
            <person name="Albert R."/>
            <person name="Binder M."/>
            <person name="Bloem J."/>
            <person name="Labutti K."/>
            <person name="Salamov A."/>
            <person name="Andreopoulos B."/>
            <person name="Baker S."/>
            <person name="Barry K."/>
            <person name="Bills G."/>
            <person name="Bluhm B."/>
            <person name="Cannon C."/>
            <person name="Castanera R."/>
            <person name="Culley D."/>
            <person name="Daum C."/>
            <person name="Ezra D."/>
            <person name="Gonzalez J."/>
            <person name="Henrissat B."/>
            <person name="Kuo A."/>
            <person name="Liang C."/>
            <person name="Lipzen A."/>
            <person name="Lutzoni F."/>
            <person name="Magnuson J."/>
            <person name="Mondo S."/>
            <person name="Nolan M."/>
            <person name="Ohm R."/>
            <person name="Pangilinan J."/>
            <person name="Park H.-J."/>
            <person name="Ramirez L."/>
            <person name="Alfaro M."/>
            <person name="Sun H."/>
            <person name="Tritt A."/>
            <person name="Yoshinaga Y."/>
            <person name="Zwiers L.-H."/>
            <person name="Turgeon B."/>
            <person name="Goodwin S."/>
            <person name="Spatafora J."/>
            <person name="Crous P."/>
            <person name="Grigoriev I."/>
        </authorList>
    </citation>
    <scope>NUCLEOTIDE SEQUENCE</scope>
    <source>
        <strain evidence="2">CBS 113979</strain>
    </source>
</reference>
<name>A0A6G1GYG4_9PEZI</name>
<dbReference type="SUPFAM" id="SSF101447">
    <property type="entry name" value="Formin homology 2 domain (FH2 domain)"/>
    <property type="match status" value="1"/>
</dbReference>
<sequence>MNENGNVPPNPPPPPPPPPPGAPGGFTQDQIAAIAAVVRHEFDAMRREQQAFQDRPATPQNGNNSRQDEKRDQKRDQNRQQDERRDQNQNNWRDERRQERLTSFDDRKGSDNRANADQQSFYSEDFEEGGRRSQRDGRSFGASPIPRHGNRREFGNGRNWQEDHEDIFGKGRQQRNWQQWDPSPGFRGNERPPSLERFNREEVGMFDPSLSVEDYGEGNIVGKGAVSHAISSGGSWLATRSISKEIGNVIGTLLAHDNVELYGLA</sequence>
<feature type="compositionally biased region" description="Pro residues" evidence="1">
    <location>
        <begin position="8"/>
        <end position="22"/>
    </location>
</feature>
<evidence type="ECO:0000256" key="1">
    <source>
        <dbReference type="SAM" id="MobiDB-lite"/>
    </source>
</evidence>
<protein>
    <submittedName>
        <fullName evidence="2">Uncharacterized protein</fullName>
    </submittedName>
</protein>
<accession>A0A6G1GYG4</accession>
<feature type="compositionally biased region" description="Basic and acidic residues" evidence="1">
    <location>
        <begin position="151"/>
        <end position="169"/>
    </location>
</feature>
<feature type="compositionally biased region" description="Basic and acidic residues" evidence="1">
    <location>
        <begin position="188"/>
        <end position="198"/>
    </location>
</feature>
<feature type="compositionally biased region" description="Polar residues" evidence="1">
    <location>
        <begin position="112"/>
        <end position="122"/>
    </location>
</feature>
<dbReference type="AlphaFoldDB" id="A0A6G1GYG4"/>
<feature type="compositionally biased region" description="Basic and acidic residues" evidence="1">
    <location>
        <begin position="38"/>
        <end position="49"/>
    </location>
</feature>
<gene>
    <name evidence="2" type="ORF">K402DRAFT_421738</name>
</gene>
<dbReference type="Proteomes" id="UP000800041">
    <property type="component" value="Unassembled WGS sequence"/>
</dbReference>
<dbReference type="EMBL" id="ML977160">
    <property type="protein sequence ID" value="KAF1985810.1"/>
    <property type="molecule type" value="Genomic_DNA"/>
</dbReference>
<evidence type="ECO:0000313" key="3">
    <source>
        <dbReference type="Proteomes" id="UP000800041"/>
    </source>
</evidence>
<proteinExistence type="predicted"/>
<keyword evidence="3" id="KW-1185">Reference proteome</keyword>
<feature type="compositionally biased region" description="Basic and acidic residues" evidence="1">
    <location>
        <begin position="128"/>
        <end position="138"/>
    </location>
</feature>
<evidence type="ECO:0000313" key="2">
    <source>
        <dbReference type="EMBL" id="KAF1985810.1"/>
    </source>
</evidence>